<sequence length="1574" mass="177981">MPFNHENADAIPVTPSDCIHDDGSFSHNRPPLVTLQNLPESPDITQKTLLADIRELTFKVNELQNCCDDYESEKRDLLRIKVEYEKKILSLEEKCRFKERELFELRDANDLLQLSYKDKEDMKIEINRLKDALESSQLNTEIVAAIEKENNDLLRENSVYRKRIKELETEVSESKTDRGWRLQYEQAKEALEKAEKTFISRYFLSFMCKIYEFMRDSERSKAESEAEVLSFRLTQCPSTNWAFMTRAKCTCTCHHPELPPQVDGDSRPDSVQESGEHCSTPSSIRPPETTQNMDDISVVDVSLWRDTRTGSTPSEVNGECLGEVMAYDTKIQELEIQLTEARYEVMPEVFSLRVTQINRLNEEVSRLSLAHDTLSDQHSASRENLEVQLSSLTLEKEILLNDLDEKRLALEKVNAEQATLSHQFTQTSNNLKAVQTEANLLKAELNHVMQTLETVTKDRECQCEKVLHLESEKNHLIEEGNKLKEVQVALEDQLTNAQKSVELFKCQMEEKLSALEVQLTETQEKYTSTEAINSQLVKQLDLLQKEKADYVDRERVLGRQLSATEDKVTFLTSKLQETNLELNEKVQLMENLKTKNADLIVAREVSDKVLTDTQSSLSQAQADITRLSSELACALEANQRIEHLESSLGARESNIMMLNQALSDNQDVISRLSEEKRYLEARVKKLEIDVEAKTSTCTLLIGERDKAKDDYFRCAQDCSTKKERCASLLKTLEKVKADLAEHKSVNDKKSERFATSEEELSKCRERLSVTKRDLVHLSEKNQCLLEEIAKLSNEKKNLKQDLDEYHSRVTRQRGELSSLTDEVLRLQGEVTKCKEEIAVLSNEKSSLESKLEKRTEEIADLESQLTELQEQVGFYCLFPCRLENKLKNARQQYAAAMGAQMLEEASNLLEERLKSVWSNYLAAEQRVVEAQQAASLATFHQKTAEKECTRLSNFIEALERRLDNATAEHLSCEERLAAETVRCRQLEGVLNEKEAIINGLQHQLSVQRKVAQEKEASILLRYLNARAMQEETDKRFPFRESMSSIMGDMKRSMSFLTSIHLDQLPHTLPNPRLGIASMSDFVGPTSGRLYSEILAPFSSPKRSDHEELADSRRGNPALECSTCVDVDMEQLPPEKSVIFTPQNTQMQKDTSPLFEERLPEFRQPAASVASNAASKFFYPVFFGKYLFDRNNARRFRRAEPLMLTTKEASFLTPLKNGSHFVEREDVVPLTHAQFVHNGDVSSCTPVSSQGANTLESGSWNEVGPLIPHECQDSTSTGNVQTSYRVIYMAEKVEKSRCQSLCSLSQTPLAASNKTTTSSESNPVSELANWPPYKNCAAPLSPQALCGGEGFAVPTPHDTHFRRLRRLLVAPAAEEMEADDILTCGDTLEAKPIPRRDQIKHPWTSSSHGFVPKGNFNSLVESTLMAADKPTPVEDMVVSRRKPSDCKADTGTTSHSALPTGIRCPTSPGLPRFHSVMELSDRGDTPFRSDSVAAIDSIVGNRALTQSRSHAAPPPSFRRFKERFNGKVYKSASSTPVLSSSPSQNVKDVERDSSSCSAKSKKSKKVGGFLFTWFL</sequence>
<feature type="coiled-coil region" evidence="2">
    <location>
        <begin position="324"/>
        <end position="451"/>
    </location>
</feature>
<name>A0A158QTB2_MESCO</name>
<dbReference type="GO" id="GO:0005856">
    <property type="term" value="C:cytoskeleton"/>
    <property type="evidence" value="ECO:0007669"/>
    <property type="project" value="TreeGrafter"/>
</dbReference>
<dbReference type="Proteomes" id="UP000267029">
    <property type="component" value="Unassembled WGS sequence"/>
</dbReference>
<protein>
    <submittedName>
        <fullName evidence="4">Uncharacterized protein</fullName>
    </submittedName>
</protein>
<feature type="coiled-coil region" evidence="2">
    <location>
        <begin position="732"/>
        <end position="871"/>
    </location>
</feature>
<feature type="compositionally biased region" description="Basic and acidic residues" evidence="3">
    <location>
        <begin position="264"/>
        <end position="276"/>
    </location>
</feature>
<feature type="coiled-coil region" evidence="2">
    <location>
        <begin position="941"/>
        <end position="1003"/>
    </location>
</feature>
<organism evidence="4 5">
    <name type="scientific">Mesocestoides corti</name>
    <name type="common">Flatworm</name>
    <dbReference type="NCBI Taxonomy" id="53468"/>
    <lineage>
        <taxon>Eukaryota</taxon>
        <taxon>Metazoa</taxon>
        <taxon>Spiralia</taxon>
        <taxon>Lophotrochozoa</taxon>
        <taxon>Platyhelminthes</taxon>
        <taxon>Cestoda</taxon>
        <taxon>Eucestoda</taxon>
        <taxon>Cyclophyllidea</taxon>
        <taxon>Mesocestoididae</taxon>
        <taxon>Mesocestoides</taxon>
    </lineage>
</organism>
<evidence type="ECO:0000256" key="3">
    <source>
        <dbReference type="SAM" id="MobiDB-lite"/>
    </source>
</evidence>
<evidence type="ECO:0000313" key="4">
    <source>
        <dbReference type="EMBL" id="VDD76485.1"/>
    </source>
</evidence>
<proteinExistence type="predicted"/>
<dbReference type="EMBL" id="UXSR01000412">
    <property type="protein sequence ID" value="VDD76485.1"/>
    <property type="molecule type" value="Genomic_DNA"/>
</dbReference>
<feature type="region of interest" description="Disordered" evidence="3">
    <location>
        <begin position="1530"/>
        <end position="1559"/>
    </location>
</feature>
<evidence type="ECO:0000256" key="1">
    <source>
        <dbReference type="ARBA" id="ARBA00023054"/>
    </source>
</evidence>
<accession>A0A158QTB2</accession>
<evidence type="ECO:0000313" key="5">
    <source>
        <dbReference type="Proteomes" id="UP000267029"/>
    </source>
</evidence>
<feature type="coiled-coil region" evidence="2">
    <location>
        <begin position="533"/>
        <end position="637"/>
    </location>
</feature>
<keyword evidence="1 2" id="KW-0175">Coiled coil</keyword>
<dbReference type="SUPFAM" id="SSF57997">
    <property type="entry name" value="Tropomyosin"/>
    <property type="match status" value="1"/>
</dbReference>
<gene>
    <name evidence="4" type="ORF">MCOS_LOCUS2488</name>
</gene>
<dbReference type="PANTHER" id="PTHR32083:SF48">
    <property type="entry name" value="TRANS-GOLGI NETWORK-LOCALIZED SYP41-INTERACTING PROTEIN 1"/>
    <property type="match status" value="1"/>
</dbReference>
<dbReference type="Gene3D" id="1.10.287.1490">
    <property type="match status" value="1"/>
</dbReference>
<dbReference type="STRING" id="53468.A0A158QTB2"/>
<feature type="compositionally biased region" description="Polar residues" evidence="3">
    <location>
        <begin position="277"/>
        <end position="292"/>
    </location>
</feature>
<keyword evidence="5" id="KW-1185">Reference proteome</keyword>
<feature type="region of interest" description="Disordered" evidence="3">
    <location>
        <begin position="259"/>
        <end position="292"/>
    </location>
</feature>
<feature type="region of interest" description="Disordered" evidence="3">
    <location>
        <begin position="1433"/>
        <end position="1465"/>
    </location>
</feature>
<reference evidence="4 5" key="1">
    <citation type="submission" date="2018-10" db="EMBL/GenBank/DDBJ databases">
        <authorList>
            <consortium name="Pathogen Informatics"/>
        </authorList>
    </citation>
    <scope>NUCLEOTIDE SEQUENCE [LARGE SCALE GENOMIC DNA]</scope>
</reference>
<dbReference type="PANTHER" id="PTHR32083">
    <property type="entry name" value="CILIA AND FLAGELLA-ASSOCIATED PROTEIN 58-RELATED"/>
    <property type="match status" value="1"/>
</dbReference>
<evidence type="ECO:0000256" key="2">
    <source>
        <dbReference type="SAM" id="Coils"/>
    </source>
</evidence>
<feature type="coiled-coil region" evidence="2">
    <location>
        <begin position="53"/>
        <end position="177"/>
    </location>
</feature>
<feature type="compositionally biased region" description="Low complexity" evidence="3">
    <location>
        <begin position="1530"/>
        <end position="1542"/>
    </location>
</feature>
<dbReference type="OrthoDB" id="6249200at2759"/>